<evidence type="ECO:0000313" key="8">
    <source>
        <dbReference type="EMBL" id="CDJ66545.1"/>
    </source>
</evidence>
<name>U6MY03_9EIME</name>
<evidence type="ECO:0000256" key="2">
    <source>
        <dbReference type="ARBA" id="ARBA00022448"/>
    </source>
</evidence>
<dbReference type="OrthoDB" id="3222at2759"/>
<dbReference type="GO" id="GO:0005737">
    <property type="term" value="C:cytoplasm"/>
    <property type="evidence" value="ECO:0007669"/>
    <property type="project" value="UniProtKB-ARBA"/>
</dbReference>
<keyword evidence="4" id="KW-0677">Repeat</keyword>
<dbReference type="AlphaFoldDB" id="U6MY03"/>
<dbReference type="RefSeq" id="XP_013435012.1">
    <property type="nucleotide sequence ID" value="XM_013579558.1"/>
</dbReference>
<feature type="transmembrane region" description="Helical" evidence="7">
    <location>
        <begin position="282"/>
        <end position="300"/>
    </location>
</feature>
<accession>U6MY03</accession>
<keyword evidence="2" id="KW-0813">Transport</keyword>
<feature type="transmembrane region" description="Helical" evidence="7">
    <location>
        <begin position="186"/>
        <end position="206"/>
    </location>
</feature>
<evidence type="ECO:0000256" key="7">
    <source>
        <dbReference type="SAM" id="Phobius"/>
    </source>
</evidence>
<dbReference type="InterPro" id="IPR034294">
    <property type="entry name" value="Aquaporin_transptr"/>
</dbReference>
<dbReference type="SUPFAM" id="SSF81338">
    <property type="entry name" value="Aquaporin-like"/>
    <property type="match status" value="2"/>
</dbReference>
<feature type="transmembrane region" description="Helical" evidence="7">
    <location>
        <begin position="320"/>
        <end position="337"/>
    </location>
</feature>
<dbReference type="PANTHER" id="PTHR45665:SF9">
    <property type="entry name" value="AQUAPORIN-8"/>
    <property type="match status" value="1"/>
</dbReference>
<reference evidence="8" key="1">
    <citation type="submission" date="2013-10" db="EMBL/GenBank/DDBJ databases">
        <title>Genomic analysis of the causative agents of coccidiosis in chickens.</title>
        <authorList>
            <person name="Reid A.J."/>
            <person name="Blake D."/>
            <person name="Billington K."/>
            <person name="Browne H."/>
            <person name="Dunn M."/>
            <person name="Hung S."/>
            <person name="Kawahara F."/>
            <person name="Miranda-Saavedra D."/>
            <person name="Mourier T."/>
            <person name="Nagra H."/>
            <person name="Otto T.D."/>
            <person name="Rawlings N."/>
            <person name="Sanchez A."/>
            <person name="Sanders M."/>
            <person name="Subramaniam C."/>
            <person name="Tay Y."/>
            <person name="Dear P."/>
            <person name="Doerig C."/>
            <person name="Gruber A."/>
            <person name="Parkinson J."/>
            <person name="Shirley M."/>
            <person name="Wan K.L."/>
            <person name="Berriman M."/>
            <person name="Tomley F."/>
            <person name="Pain A."/>
        </authorList>
    </citation>
    <scope>NUCLEOTIDE SEQUENCE [LARGE SCALE GENOMIC DNA]</scope>
    <source>
        <strain evidence="8">Houghton</strain>
    </source>
</reference>
<keyword evidence="5 7" id="KW-1133">Transmembrane helix</keyword>
<feature type="transmembrane region" description="Helical" evidence="7">
    <location>
        <begin position="349"/>
        <end position="368"/>
    </location>
</feature>
<evidence type="ECO:0000256" key="5">
    <source>
        <dbReference type="ARBA" id="ARBA00022989"/>
    </source>
</evidence>
<dbReference type="GO" id="GO:0019755">
    <property type="term" value="P:one-carbon compound transport"/>
    <property type="evidence" value="ECO:0007669"/>
    <property type="project" value="UniProtKB-ARBA"/>
</dbReference>
<dbReference type="GO" id="GO:0016020">
    <property type="term" value="C:membrane"/>
    <property type="evidence" value="ECO:0007669"/>
    <property type="project" value="InterPro"/>
</dbReference>
<keyword evidence="9" id="KW-1185">Reference proteome</keyword>
<sequence length="424" mass="41687">MSSQKPAVAEFAGCLALLLISGLLPLLKLQYLDFPASLALTYGLLLLGMRGLEARTLNPALALADIFQGHLEPTAGLLLILAQFAGAAAGAFVLSGLCGSSEAFPGAAGAAPAGQLLAVQLVCGAALAFAHLRGAPSSSKWGGPWLGALLYGSFALGGPSAAFLNPAVALGVNVARGVSGAPTDEALLAALVLGPLLAAGLSCLLLRASEGSLEVSELVGTFFLSCGLLAAAAKGGPAAAAGLACFAAAVVRMLAPLSGGSLNPAVSAGALLSEGRSITREVAAVWLFQACGALAAALLLQLAGSSSSSSGAAALAAGDWKALACCAALSALLMISYCTNWGEFFGSPAAAAVGGVYGLSVAAAGSALPVNPATSFGAAFAAFCKTGTFPNFLETFAAVFVPVCGCAAGAVLLRALPSEYRRRL</sequence>
<keyword evidence="3 7" id="KW-0812">Transmembrane</keyword>
<feature type="transmembrane region" description="Helical" evidence="7">
    <location>
        <begin position="113"/>
        <end position="132"/>
    </location>
</feature>
<organism evidence="8 9">
    <name type="scientific">Eimeria necatrix</name>
    <dbReference type="NCBI Taxonomy" id="51315"/>
    <lineage>
        <taxon>Eukaryota</taxon>
        <taxon>Sar</taxon>
        <taxon>Alveolata</taxon>
        <taxon>Apicomplexa</taxon>
        <taxon>Conoidasida</taxon>
        <taxon>Coccidia</taxon>
        <taxon>Eucoccidiorida</taxon>
        <taxon>Eimeriorina</taxon>
        <taxon>Eimeriidae</taxon>
        <taxon>Eimeria</taxon>
    </lineage>
</organism>
<gene>
    <name evidence="8" type="ORF">ENH_00022040</name>
</gene>
<proteinExistence type="predicted"/>
<feature type="transmembrane region" description="Helical" evidence="7">
    <location>
        <begin position="396"/>
        <end position="416"/>
    </location>
</feature>
<dbReference type="GO" id="GO:0012505">
    <property type="term" value="C:endomembrane system"/>
    <property type="evidence" value="ECO:0007669"/>
    <property type="project" value="UniProtKB-SubCell"/>
</dbReference>
<feature type="transmembrane region" description="Helical" evidence="7">
    <location>
        <begin position="238"/>
        <end position="255"/>
    </location>
</feature>
<evidence type="ECO:0000256" key="4">
    <source>
        <dbReference type="ARBA" id="ARBA00022737"/>
    </source>
</evidence>
<evidence type="ECO:0000313" key="9">
    <source>
        <dbReference type="Proteomes" id="UP000030754"/>
    </source>
</evidence>
<evidence type="ECO:0000256" key="3">
    <source>
        <dbReference type="ARBA" id="ARBA00022692"/>
    </source>
</evidence>
<feature type="transmembrane region" description="Helical" evidence="7">
    <location>
        <begin position="144"/>
        <end position="166"/>
    </location>
</feature>
<protein>
    <submittedName>
        <fullName evidence="8">Aquaporin, putative</fullName>
    </submittedName>
</protein>
<dbReference type="Gene3D" id="1.20.1080.10">
    <property type="entry name" value="Glycerol uptake facilitator protein"/>
    <property type="match status" value="2"/>
</dbReference>
<reference evidence="8" key="2">
    <citation type="submission" date="2013-10" db="EMBL/GenBank/DDBJ databases">
        <authorList>
            <person name="Aslett M."/>
        </authorList>
    </citation>
    <scope>NUCLEOTIDE SEQUENCE [LARGE SCALE GENOMIC DNA]</scope>
    <source>
        <strain evidence="8">Houghton</strain>
    </source>
</reference>
<feature type="transmembrane region" description="Helical" evidence="7">
    <location>
        <begin position="73"/>
        <end position="93"/>
    </location>
</feature>
<feature type="transmembrane region" description="Helical" evidence="7">
    <location>
        <begin position="7"/>
        <end position="28"/>
    </location>
</feature>
<evidence type="ECO:0000256" key="1">
    <source>
        <dbReference type="ARBA" id="ARBA00004127"/>
    </source>
</evidence>
<dbReference type="PANTHER" id="PTHR45665">
    <property type="entry name" value="AQUAPORIN-8"/>
    <property type="match status" value="1"/>
</dbReference>
<evidence type="ECO:0000256" key="6">
    <source>
        <dbReference type="ARBA" id="ARBA00023136"/>
    </source>
</evidence>
<dbReference type="GeneID" id="25472374"/>
<dbReference type="EMBL" id="HG723659">
    <property type="protein sequence ID" value="CDJ66545.1"/>
    <property type="molecule type" value="Genomic_DNA"/>
</dbReference>
<dbReference type="GO" id="GO:0015250">
    <property type="term" value="F:water channel activity"/>
    <property type="evidence" value="ECO:0007669"/>
    <property type="project" value="UniProtKB-ARBA"/>
</dbReference>
<dbReference type="VEuPathDB" id="ToxoDB:ENH_00022040"/>
<dbReference type="Proteomes" id="UP000030754">
    <property type="component" value="Unassembled WGS sequence"/>
</dbReference>
<comment type="subcellular location">
    <subcellularLocation>
        <location evidence="1">Endomembrane system</location>
        <topology evidence="1">Multi-pass membrane protein</topology>
    </subcellularLocation>
</comment>
<dbReference type="InterPro" id="IPR023271">
    <property type="entry name" value="Aquaporin-like"/>
</dbReference>
<dbReference type="Pfam" id="PF00230">
    <property type="entry name" value="MIP"/>
    <property type="match status" value="1"/>
</dbReference>
<dbReference type="InterPro" id="IPR000425">
    <property type="entry name" value="MIP"/>
</dbReference>
<keyword evidence="6 7" id="KW-0472">Membrane</keyword>